<proteinExistence type="predicted"/>
<accession>X6M795</accession>
<dbReference type="EMBL" id="ASPP01024127">
    <property type="protein sequence ID" value="ETO09342.1"/>
    <property type="molecule type" value="Genomic_DNA"/>
</dbReference>
<protein>
    <submittedName>
        <fullName evidence="1">Uncharacterized protein</fullName>
    </submittedName>
</protein>
<gene>
    <name evidence="1" type="ORF">RFI_28035</name>
</gene>
<organism evidence="1 2">
    <name type="scientific">Reticulomyxa filosa</name>
    <dbReference type="NCBI Taxonomy" id="46433"/>
    <lineage>
        <taxon>Eukaryota</taxon>
        <taxon>Sar</taxon>
        <taxon>Rhizaria</taxon>
        <taxon>Retaria</taxon>
        <taxon>Foraminifera</taxon>
        <taxon>Monothalamids</taxon>
        <taxon>Reticulomyxidae</taxon>
        <taxon>Reticulomyxa</taxon>
    </lineage>
</organism>
<name>X6M795_RETFI</name>
<dbReference type="Proteomes" id="UP000023152">
    <property type="component" value="Unassembled WGS sequence"/>
</dbReference>
<sequence>MDMTKANRKVHTTLYLEEVSKAVNSCAFYSDIACGRILYRSLLTSQLSLRKFSKLANNLLHLLDKQPPPVLRHMANDKYAVTSEEVLTLWPFYPAQSFMNKAFRIFAKSHDLDRIHFWWVTLAAVNNHNKQTFRDDTTRISFRLVADASTFCITCSMYLAHITQLLQTTTDYNSIYIHSQLSSSLPSSLPSSSSLSSSLSSSSFSVVEWNWELAKALLQVRFPSQYKNGNADTTNKDINHKNYTLEIQKACKYWKQLLDLIQTTSHYSHFSHIHGYRDSNTILYGTSKILQFLLHHILKPLRQSNMCSQQDKDLCNDLLFNYIKLLHFVCRKWNILLPLSQIQQVHANLDNPDHQSWVSFFCLSVFIIIIN</sequence>
<evidence type="ECO:0000313" key="2">
    <source>
        <dbReference type="Proteomes" id="UP000023152"/>
    </source>
</evidence>
<evidence type="ECO:0000313" key="1">
    <source>
        <dbReference type="EMBL" id="ETO09342.1"/>
    </source>
</evidence>
<comment type="caution">
    <text evidence="1">The sequence shown here is derived from an EMBL/GenBank/DDBJ whole genome shotgun (WGS) entry which is preliminary data.</text>
</comment>
<dbReference type="AlphaFoldDB" id="X6M795"/>
<keyword evidence="2" id="KW-1185">Reference proteome</keyword>
<feature type="non-terminal residue" evidence="1">
    <location>
        <position position="371"/>
    </location>
</feature>
<reference evidence="1 2" key="1">
    <citation type="journal article" date="2013" name="Curr. Biol.">
        <title>The Genome of the Foraminiferan Reticulomyxa filosa.</title>
        <authorList>
            <person name="Glockner G."/>
            <person name="Hulsmann N."/>
            <person name="Schleicher M."/>
            <person name="Noegel A.A."/>
            <person name="Eichinger L."/>
            <person name="Gallinger C."/>
            <person name="Pawlowski J."/>
            <person name="Sierra R."/>
            <person name="Euteneuer U."/>
            <person name="Pillet L."/>
            <person name="Moustafa A."/>
            <person name="Platzer M."/>
            <person name="Groth M."/>
            <person name="Szafranski K."/>
            <person name="Schliwa M."/>
        </authorList>
    </citation>
    <scope>NUCLEOTIDE SEQUENCE [LARGE SCALE GENOMIC DNA]</scope>
</reference>